<protein>
    <submittedName>
        <fullName evidence="2">Uncharacterized protein</fullName>
    </submittedName>
</protein>
<name>A0AAV1JXH5_9NEOP</name>
<comment type="caution">
    <text evidence="2">The sequence shown here is derived from an EMBL/GenBank/DDBJ whole genome shotgun (WGS) entry which is preliminary data.</text>
</comment>
<dbReference type="Proteomes" id="UP001497472">
    <property type="component" value="Unassembled WGS sequence"/>
</dbReference>
<evidence type="ECO:0000256" key="1">
    <source>
        <dbReference type="SAM" id="MobiDB-lite"/>
    </source>
</evidence>
<organism evidence="2 3">
    <name type="scientific">Leptosia nina</name>
    <dbReference type="NCBI Taxonomy" id="320188"/>
    <lineage>
        <taxon>Eukaryota</taxon>
        <taxon>Metazoa</taxon>
        <taxon>Ecdysozoa</taxon>
        <taxon>Arthropoda</taxon>
        <taxon>Hexapoda</taxon>
        <taxon>Insecta</taxon>
        <taxon>Pterygota</taxon>
        <taxon>Neoptera</taxon>
        <taxon>Endopterygota</taxon>
        <taxon>Lepidoptera</taxon>
        <taxon>Glossata</taxon>
        <taxon>Ditrysia</taxon>
        <taxon>Papilionoidea</taxon>
        <taxon>Pieridae</taxon>
        <taxon>Pierinae</taxon>
        <taxon>Leptosia</taxon>
    </lineage>
</organism>
<keyword evidence="3" id="KW-1185">Reference proteome</keyword>
<feature type="region of interest" description="Disordered" evidence="1">
    <location>
        <begin position="68"/>
        <end position="92"/>
    </location>
</feature>
<reference evidence="2 3" key="1">
    <citation type="submission" date="2023-11" db="EMBL/GenBank/DDBJ databases">
        <authorList>
            <person name="Okamura Y."/>
        </authorList>
    </citation>
    <scope>NUCLEOTIDE SEQUENCE [LARGE SCALE GENOMIC DNA]</scope>
</reference>
<dbReference type="EMBL" id="CAVLEF010000276">
    <property type="protein sequence ID" value="CAK1554230.1"/>
    <property type="molecule type" value="Genomic_DNA"/>
</dbReference>
<evidence type="ECO:0000313" key="3">
    <source>
        <dbReference type="Proteomes" id="UP001497472"/>
    </source>
</evidence>
<sequence length="92" mass="10513">MPQTHPKIRPQIAGVAHCKTSQLLNQFQPTVIRMTNLQMTNVLLQIQCYAINNKNTAINLKIRPFQPTSGRPKSVVQKIPRKIHRSTEVTQE</sequence>
<accession>A0AAV1JXH5</accession>
<gene>
    <name evidence="2" type="ORF">LNINA_LOCUS13159</name>
</gene>
<dbReference type="AlphaFoldDB" id="A0AAV1JXH5"/>
<evidence type="ECO:0000313" key="2">
    <source>
        <dbReference type="EMBL" id="CAK1554230.1"/>
    </source>
</evidence>
<proteinExistence type="predicted"/>